<dbReference type="AlphaFoldDB" id="A0AAE1GNR5"/>
<feature type="compositionally biased region" description="Basic and acidic residues" evidence="1">
    <location>
        <begin position="19"/>
        <end position="28"/>
    </location>
</feature>
<dbReference type="Pfam" id="PF05699">
    <property type="entry name" value="Dimer_Tnp_hAT"/>
    <property type="match status" value="1"/>
</dbReference>
<dbReference type="EMBL" id="JAWQEG010000247">
    <property type="protein sequence ID" value="KAK3892773.1"/>
    <property type="molecule type" value="Genomic_DNA"/>
</dbReference>
<evidence type="ECO:0000256" key="1">
    <source>
        <dbReference type="SAM" id="MobiDB-lite"/>
    </source>
</evidence>
<protein>
    <recommendedName>
        <fullName evidence="2">HAT C-terminal dimerisation domain-containing protein</fullName>
    </recommendedName>
</protein>
<reference evidence="3" key="1">
    <citation type="submission" date="2023-10" db="EMBL/GenBank/DDBJ databases">
        <title>Genome assemblies of two species of porcelain crab, Petrolisthes cinctipes and Petrolisthes manimaculis (Anomura: Porcellanidae).</title>
        <authorList>
            <person name="Angst P."/>
        </authorList>
    </citation>
    <scope>NUCLEOTIDE SEQUENCE</scope>
    <source>
        <strain evidence="3">PB745_01</strain>
        <tissue evidence="3">Gill</tissue>
    </source>
</reference>
<comment type="caution">
    <text evidence="3">The sequence shown here is derived from an EMBL/GenBank/DDBJ whole genome shotgun (WGS) entry which is preliminary data.</text>
</comment>
<keyword evidence="4" id="KW-1185">Reference proteome</keyword>
<name>A0AAE1GNR5_PETCI</name>
<dbReference type="GO" id="GO:0046983">
    <property type="term" value="F:protein dimerization activity"/>
    <property type="evidence" value="ECO:0007669"/>
    <property type="project" value="InterPro"/>
</dbReference>
<dbReference type="InterPro" id="IPR012337">
    <property type="entry name" value="RNaseH-like_sf"/>
</dbReference>
<dbReference type="SUPFAM" id="SSF53098">
    <property type="entry name" value="Ribonuclease H-like"/>
    <property type="match status" value="1"/>
</dbReference>
<dbReference type="GO" id="GO:0006357">
    <property type="term" value="P:regulation of transcription by RNA polymerase II"/>
    <property type="evidence" value="ECO:0007669"/>
    <property type="project" value="TreeGrafter"/>
</dbReference>
<feature type="region of interest" description="Disordered" evidence="1">
    <location>
        <begin position="1"/>
        <end position="28"/>
    </location>
</feature>
<dbReference type="InterPro" id="IPR052717">
    <property type="entry name" value="Vacuolar_transposase_reg"/>
</dbReference>
<dbReference type="PANTHER" id="PTHR46169:SF15">
    <property type="entry name" value="INNER CENTROMERE PROTEIN A-LIKE ISOFORM X1-RELATED"/>
    <property type="match status" value="1"/>
</dbReference>
<dbReference type="GO" id="GO:0005634">
    <property type="term" value="C:nucleus"/>
    <property type="evidence" value="ECO:0007669"/>
    <property type="project" value="TreeGrafter"/>
</dbReference>
<dbReference type="PANTHER" id="PTHR46169">
    <property type="entry name" value="DNA REPLICATION-RELATED ELEMENT FACTOR, ISOFORM A"/>
    <property type="match status" value="1"/>
</dbReference>
<organism evidence="3 4">
    <name type="scientific">Petrolisthes cinctipes</name>
    <name type="common">Flat porcelain crab</name>
    <dbReference type="NCBI Taxonomy" id="88211"/>
    <lineage>
        <taxon>Eukaryota</taxon>
        <taxon>Metazoa</taxon>
        <taxon>Ecdysozoa</taxon>
        <taxon>Arthropoda</taxon>
        <taxon>Crustacea</taxon>
        <taxon>Multicrustacea</taxon>
        <taxon>Malacostraca</taxon>
        <taxon>Eumalacostraca</taxon>
        <taxon>Eucarida</taxon>
        <taxon>Decapoda</taxon>
        <taxon>Pleocyemata</taxon>
        <taxon>Anomura</taxon>
        <taxon>Galatheoidea</taxon>
        <taxon>Porcellanidae</taxon>
        <taxon>Petrolisthes</taxon>
    </lineage>
</organism>
<feature type="domain" description="HAT C-terminal dimerisation" evidence="2">
    <location>
        <begin position="58"/>
        <end position="117"/>
    </location>
</feature>
<evidence type="ECO:0000313" key="4">
    <source>
        <dbReference type="Proteomes" id="UP001286313"/>
    </source>
</evidence>
<evidence type="ECO:0000313" key="3">
    <source>
        <dbReference type="EMBL" id="KAK3892773.1"/>
    </source>
</evidence>
<evidence type="ECO:0000259" key="2">
    <source>
        <dbReference type="Pfam" id="PF05699"/>
    </source>
</evidence>
<dbReference type="Proteomes" id="UP001286313">
    <property type="component" value="Unassembled WGS sequence"/>
</dbReference>
<gene>
    <name evidence="3" type="ORF">Pcinc_003361</name>
</gene>
<sequence>MKAAIDDQETQLTSSTAETRQETQTQERKKTLWKVFDEKVERTVKVGQSFSAGPHIDMRRYLEEPLIPREGDPMTWWKDHSPLFPKLAEQAKKFLCIPATSVPSERLFSKAGTCFSETKLLG</sequence>
<accession>A0AAE1GNR5</accession>
<dbReference type="InterPro" id="IPR008906">
    <property type="entry name" value="HATC_C_dom"/>
</dbReference>
<proteinExistence type="predicted"/>